<proteinExistence type="predicted"/>
<evidence type="ECO:0000256" key="1">
    <source>
        <dbReference type="SAM" id="MobiDB-lite"/>
    </source>
</evidence>
<dbReference type="Proteomes" id="UP000244880">
    <property type="component" value="Unassembled WGS sequence"/>
</dbReference>
<accession>A0A2R8BHR7</accession>
<dbReference type="InterPro" id="IPR000209">
    <property type="entry name" value="Peptidase_S8/S53_dom"/>
</dbReference>
<dbReference type="Pfam" id="PF00082">
    <property type="entry name" value="Peptidase_S8"/>
    <property type="match status" value="1"/>
</dbReference>
<dbReference type="OrthoDB" id="8010691at2"/>
<evidence type="ECO:0000313" key="3">
    <source>
        <dbReference type="EMBL" id="SPH22643.1"/>
    </source>
</evidence>
<dbReference type="Gene3D" id="2.60.120.1290">
    <property type="match status" value="1"/>
</dbReference>
<name>A0A2R8BHR7_9RHOB</name>
<dbReference type="InterPro" id="IPR036852">
    <property type="entry name" value="Peptidase_S8/S53_dom_sf"/>
</dbReference>
<dbReference type="GO" id="GO:0004252">
    <property type="term" value="F:serine-type endopeptidase activity"/>
    <property type="evidence" value="ECO:0007669"/>
    <property type="project" value="InterPro"/>
</dbReference>
<dbReference type="SUPFAM" id="SSF52743">
    <property type="entry name" value="Subtilisin-like"/>
    <property type="match status" value="1"/>
</dbReference>
<sequence length="685" mass="73093">MQLQWKDVSAPDVLDYSTDYRLRQSAMQQGAPAQDQWWSALVQLDNMSLVGFADVLQSNFDGDAVIPVEDLIEGEDESDPDFFVKIFAKPNALNALNATGNSLGVRDISLGHEVSDDAAATASQPDLVEGAANNITVVEDGTVTVGIIDDGIGFAHNLFRKGLTETRLAAMYIMDADNGPNKAVGRKLFTKQINALMVQNTFSGILDEEAFYTAAGSIDYASPYFSTTMYRRSHGSHVMSLAAGYPMEDARDDRPIIAAQLPSAVSEDTTGTSLAPSLRSALRFIKRRAKRIRVGSANGPIAPLVVNFSYGNFNGPSDGTSTIARIIDREMQSTPEEQRRMVMPAGNSNLARVHAAINFAQAPAGHDITLDLNVMPDDFTGTFVEAWMPYSANTPPPNVVAVRVTPPFGSTSLLVHAQAGSSQVLHNAAGEQIAELAYALEPAPTARGVITLSINPTFTNEDSVHVAPSGRWTMAFQNNCLPDDETVQVRIQRDETLPGYKTGARQAYFNNACYVRFNKIGEPLPVDPEGSDCPIRRAGTLNGFACGDEPIMIGGLTQSNGQLAVYSSAGPSSKARGAAVPTRMGPDASARSDDSLVVYGVLGAGTRSGSMVHQNGTSVAAPLAARMVIDALAEGEDADRAWVAAQGERDDSSYPPLQPAQPFVTRTGGGRLRLANPFGPQPPQP</sequence>
<reference evidence="3 4" key="1">
    <citation type="submission" date="2018-03" db="EMBL/GenBank/DDBJ databases">
        <authorList>
            <person name="Keele B.F."/>
        </authorList>
    </citation>
    <scope>NUCLEOTIDE SEQUENCE [LARGE SCALE GENOMIC DNA]</scope>
    <source>
        <strain evidence="3 4">CECT 8599</strain>
    </source>
</reference>
<organism evidence="3 4">
    <name type="scientific">Ascidiaceihabitans donghaensis</name>
    <dbReference type="NCBI Taxonomy" id="1510460"/>
    <lineage>
        <taxon>Bacteria</taxon>
        <taxon>Pseudomonadati</taxon>
        <taxon>Pseudomonadota</taxon>
        <taxon>Alphaproteobacteria</taxon>
        <taxon>Rhodobacterales</taxon>
        <taxon>Paracoccaceae</taxon>
        <taxon>Ascidiaceihabitans</taxon>
    </lineage>
</organism>
<feature type="domain" description="Peptidase S8/S53" evidence="2">
    <location>
        <begin position="142"/>
        <end position="349"/>
    </location>
</feature>
<evidence type="ECO:0000313" key="4">
    <source>
        <dbReference type="Proteomes" id="UP000244880"/>
    </source>
</evidence>
<feature type="region of interest" description="Disordered" evidence="1">
    <location>
        <begin position="570"/>
        <end position="590"/>
    </location>
</feature>
<dbReference type="AlphaFoldDB" id="A0A2R8BHR7"/>
<dbReference type="RefSeq" id="WP_108829565.1">
    <property type="nucleotide sequence ID" value="NZ_OMOR01000001.1"/>
</dbReference>
<protein>
    <recommendedName>
        <fullName evidence="2">Peptidase S8/S53 domain-containing protein</fullName>
    </recommendedName>
</protein>
<gene>
    <name evidence="3" type="ORF">ASD8599_03385</name>
</gene>
<feature type="region of interest" description="Disordered" evidence="1">
    <location>
        <begin position="645"/>
        <end position="685"/>
    </location>
</feature>
<dbReference type="GO" id="GO:0006508">
    <property type="term" value="P:proteolysis"/>
    <property type="evidence" value="ECO:0007669"/>
    <property type="project" value="InterPro"/>
</dbReference>
<keyword evidence="4" id="KW-1185">Reference proteome</keyword>
<evidence type="ECO:0000259" key="2">
    <source>
        <dbReference type="Pfam" id="PF00082"/>
    </source>
</evidence>
<dbReference type="EMBL" id="OMOR01000001">
    <property type="protein sequence ID" value="SPH22643.1"/>
    <property type="molecule type" value="Genomic_DNA"/>
</dbReference>
<dbReference type="Gene3D" id="3.40.50.200">
    <property type="entry name" value="Peptidase S8/S53 domain"/>
    <property type="match status" value="1"/>
</dbReference>